<dbReference type="GO" id="GO:0009435">
    <property type="term" value="P:NAD+ biosynthetic process"/>
    <property type="evidence" value="ECO:0007669"/>
    <property type="project" value="UniProtKB-UniPathway"/>
</dbReference>
<proteinExistence type="predicted"/>
<evidence type="ECO:0000256" key="6">
    <source>
        <dbReference type="ARBA" id="ARBA00022840"/>
    </source>
</evidence>
<evidence type="ECO:0000313" key="10">
    <source>
        <dbReference type="EMBL" id="GAV48575.1"/>
    </source>
</evidence>
<dbReference type="CDD" id="cd02165">
    <property type="entry name" value="NMNAT"/>
    <property type="match status" value="1"/>
</dbReference>
<evidence type="ECO:0000256" key="5">
    <source>
        <dbReference type="ARBA" id="ARBA00022741"/>
    </source>
</evidence>
<accession>A0A1Q2ZYQ0</accession>
<organism evidence="10 11">
    <name type="scientific">Zygosaccharomyces rouxii</name>
    <dbReference type="NCBI Taxonomy" id="4956"/>
    <lineage>
        <taxon>Eukaryota</taxon>
        <taxon>Fungi</taxon>
        <taxon>Dikarya</taxon>
        <taxon>Ascomycota</taxon>
        <taxon>Saccharomycotina</taxon>
        <taxon>Saccharomycetes</taxon>
        <taxon>Saccharomycetales</taxon>
        <taxon>Saccharomycetaceae</taxon>
        <taxon>Zygosaccharomyces</taxon>
    </lineage>
</organism>
<feature type="domain" description="Cytidyltransferase-like" evidence="9">
    <location>
        <begin position="47"/>
        <end position="111"/>
    </location>
</feature>
<evidence type="ECO:0000256" key="7">
    <source>
        <dbReference type="ARBA" id="ARBA00023027"/>
    </source>
</evidence>
<comment type="catalytic activity">
    <reaction evidence="8">
        <text>beta-nicotinamide D-ribonucleotide + ATP + H(+) = diphosphate + NAD(+)</text>
        <dbReference type="Rhea" id="RHEA:21360"/>
        <dbReference type="ChEBI" id="CHEBI:14649"/>
        <dbReference type="ChEBI" id="CHEBI:15378"/>
        <dbReference type="ChEBI" id="CHEBI:30616"/>
        <dbReference type="ChEBI" id="CHEBI:33019"/>
        <dbReference type="ChEBI" id="CHEBI:57540"/>
        <dbReference type="EC" id="2.7.7.1"/>
    </reaction>
</comment>
<comment type="caution">
    <text evidence="10">The sequence shown here is derived from an EMBL/GenBank/DDBJ whole genome shotgun (WGS) entry which is preliminary data.</text>
</comment>
<keyword evidence="3" id="KW-0808">Transferase</keyword>
<evidence type="ECO:0000256" key="8">
    <source>
        <dbReference type="ARBA" id="ARBA00049001"/>
    </source>
</evidence>
<dbReference type="InterPro" id="IPR005248">
    <property type="entry name" value="NadD/NMNAT"/>
</dbReference>
<keyword evidence="7" id="KW-0520">NAD</keyword>
<dbReference type="AlphaFoldDB" id="A0A1Q2ZYQ0"/>
<dbReference type="Gene3D" id="3.40.50.620">
    <property type="entry name" value="HUPs"/>
    <property type="match status" value="1"/>
</dbReference>
<dbReference type="GO" id="GO:0005634">
    <property type="term" value="C:nucleus"/>
    <property type="evidence" value="ECO:0007669"/>
    <property type="project" value="TreeGrafter"/>
</dbReference>
<dbReference type="EMBL" id="BDGX01000011">
    <property type="protein sequence ID" value="GAV48575.1"/>
    <property type="molecule type" value="Genomic_DNA"/>
</dbReference>
<dbReference type="PANTHER" id="PTHR31285:SF0">
    <property type="entry name" value="NICOTINAMIDE MONONUCLEOTIDE ADENYLYLTRANSFERASE"/>
    <property type="match status" value="1"/>
</dbReference>
<dbReference type="OrthoDB" id="5591297at2759"/>
<keyword evidence="4" id="KW-0548">Nucleotidyltransferase</keyword>
<evidence type="ECO:0000256" key="3">
    <source>
        <dbReference type="ARBA" id="ARBA00022679"/>
    </source>
</evidence>
<reference evidence="10 11" key="1">
    <citation type="submission" date="2016-08" db="EMBL/GenBank/DDBJ databases">
        <title>Draft genome sequence of allopolyploid Zygosaccharomyces rouxii.</title>
        <authorList>
            <person name="Watanabe J."/>
            <person name="Uehara K."/>
            <person name="Mogi Y."/>
            <person name="Tsukioka Y."/>
        </authorList>
    </citation>
    <scope>NUCLEOTIDE SEQUENCE [LARGE SCALE GENOMIC DNA]</scope>
    <source>
        <strain evidence="10 11">NBRC 110957</strain>
    </source>
</reference>
<evidence type="ECO:0000313" key="11">
    <source>
        <dbReference type="Proteomes" id="UP000187013"/>
    </source>
</evidence>
<gene>
    <name evidence="10" type="ORF">ZYGR_0K00800</name>
</gene>
<keyword evidence="5" id="KW-0547">Nucleotide-binding</keyword>
<evidence type="ECO:0000256" key="1">
    <source>
        <dbReference type="ARBA" id="ARBA00004790"/>
    </source>
</evidence>
<dbReference type="GO" id="GO:0000309">
    <property type="term" value="F:nicotinamide-nucleotide adenylyltransferase activity"/>
    <property type="evidence" value="ECO:0007669"/>
    <property type="project" value="UniProtKB-EC"/>
</dbReference>
<dbReference type="GO" id="GO:0005524">
    <property type="term" value="F:ATP binding"/>
    <property type="evidence" value="ECO:0007669"/>
    <property type="project" value="UniProtKB-KW"/>
</dbReference>
<dbReference type="PANTHER" id="PTHR31285">
    <property type="entry name" value="NICOTINAMIDE MONONUCLEOTIDE ADENYLYLTRANSFERASE"/>
    <property type="match status" value="1"/>
</dbReference>
<keyword evidence="2" id="KW-0662">Pyridine nucleotide biosynthesis</keyword>
<evidence type="ECO:0000259" key="9">
    <source>
        <dbReference type="Pfam" id="PF01467"/>
    </source>
</evidence>
<sequence length="266" mass="29996">MGGPMQFSLVGKSCSAIYKSFCDQKLTFQIIHGVDKLTDSKLLLVLDSSFNPPHTAHQNLVDRAFKYYKNQPLHVLLLLSVNNADKAPKPATFDRRMEMMCIMADILQAKNIPTSVGITTYAKFVDKDKTIRQNFSSRGLISYLVGFDTIVRILDPKYYHPQSLSEALKEFMSSTNFFCLTRDSGPEIDEQTRYCSDICQGLHEPTIPREWGNKIQLELNDGKYAPVCSSNIRKAVLNDCTSEDLQGHLPSPILAYVTKQGKNLFV</sequence>
<dbReference type="InterPro" id="IPR014729">
    <property type="entry name" value="Rossmann-like_a/b/a_fold"/>
</dbReference>
<dbReference type="GO" id="GO:0016887">
    <property type="term" value="F:ATP hydrolysis activity"/>
    <property type="evidence" value="ECO:0007669"/>
    <property type="project" value="TreeGrafter"/>
</dbReference>
<dbReference type="SUPFAM" id="SSF52374">
    <property type="entry name" value="Nucleotidylyl transferase"/>
    <property type="match status" value="1"/>
</dbReference>
<evidence type="ECO:0000256" key="4">
    <source>
        <dbReference type="ARBA" id="ARBA00022695"/>
    </source>
</evidence>
<evidence type="ECO:0000256" key="2">
    <source>
        <dbReference type="ARBA" id="ARBA00022642"/>
    </source>
</evidence>
<dbReference type="UniPathway" id="UPA00253">
    <property type="reaction ID" value="UER00600"/>
</dbReference>
<keyword evidence="6" id="KW-0067">ATP-binding</keyword>
<dbReference type="InterPro" id="IPR004821">
    <property type="entry name" value="Cyt_trans-like"/>
</dbReference>
<protein>
    <recommendedName>
        <fullName evidence="9">Cytidyltransferase-like domain-containing protein</fullName>
    </recommendedName>
</protein>
<dbReference type="GO" id="GO:0005737">
    <property type="term" value="C:cytoplasm"/>
    <property type="evidence" value="ECO:0007669"/>
    <property type="project" value="TreeGrafter"/>
</dbReference>
<name>A0A1Q2ZYQ0_ZYGRO</name>
<dbReference type="Proteomes" id="UP000187013">
    <property type="component" value="Unassembled WGS sequence"/>
</dbReference>
<comment type="pathway">
    <text evidence="1">Cofactor biosynthesis; NAD(+) biosynthesis.</text>
</comment>
<dbReference type="Pfam" id="PF01467">
    <property type="entry name" value="CTP_transf_like"/>
    <property type="match status" value="1"/>
</dbReference>